<feature type="transmembrane region" description="Helical" evidence="1">
    <location>
        <begin position="60"/>
        <end position="83"/>
    </location>
</feature>
<evidence type="ECO:0000313" key="6">
    <source>
        <dbReference type="Proteomes" id="UP000663829"/>
    </source>
</evidence>
<reference evidence="3" key="1">
    <citation type="submission" date="2021-02" db="EMBL/GenBank/DDBJ databases">
        <authorList>
            <person name="Nowell W R."/>
        </authorList>
    </citation>
    <scope>NUCLEOTIDE SEQUENCE</scope>
</reference>
<dbReference type="EMBL" id="CAJOBA010007937">
    <property type="protein sequence ID" value="CAF3816283.1"/>
    <property type="molecule type" value="Genomic_DNA"/>
</dbReference>
<evidence type="ECO:0000313" key="2">
    <source>
        <dbReference type="EMBL" id="CAF1048782.1"/>
    </source>
</evidence>
<proteinExistence type="predicted"/>
<dbReference type="OrthoDB" id="9989584at2759"/>
<keyword evidence="1" id="KW-0812">Transmembrane</keyword>
<evidence type="ECO:0000313" key="3">
    <source>
        <dbReference type="EMBL" id="CAF1424210.1"/>
    </source>
</evidence>
<organism evidence="3 6">
    <name type="scientific">Didymodactylos carnosus</name>
    <dbReference type="NCBI Taxonomy" id="1234261"/>
    <lineage>
        <taxon>Eukaryota</taxon>
        <taxon>Metazoa</taxon>
        <taxon>Spiralia</taxon>
        <taxon>Gnathifera</taxon>
        <taxon>Rotifera</taxon>
        <taxon>Eurotatoria</taxon>
        <taxon>Bdelloidea</taxon>
        <taxon>Philodinida</taxon>
        <taxon>Philodinidae</taxon>
        <taxon>Didymodactylos</taxon>
    </lineage>
</organism>
<dbReference type="Proteomes" id="UP000681722">
    <property type="component" value="Unassembled WGS sequence"/>
</dbReference>
<keyword evidence="1" id="KW-1133">Transmembrane helix</keyword>
<feature type="transmembrane region" description="Helical" evidence="1">
    <location>
        <begin position="20"/>
        <end position="40"/>
    </location>
</feature>
<evidence type="ECO:0000313" key="4">
    <source>
        <dbReference type="EMBL" id="CAF3816283.1"/>
    </source>
</evidence>
<evidence type="ECO:0000313" key="5">
    <source>
        <dbReference type="EMBL" id="CAF4305685.1"/>
    </source>
</evidence>
<name>A0A815ML59_9BILA</name>
<dbReference type="EMBL" id="CAJOBC010083709">
    <property type="protein sequence ID" value="CAF4305685.1"/>
    <property type="molecule type" value="Genomic_DNA"/>
</dbReference>
<protein>
    <submittedName>
        <fullName evidence="3">Uncharacterized protein</fullName>
    </submittedName>
</protein>
<sequence>MPISFRSPINFFNDRNRYCLLIIFHLIESVTFWIRFIILYSDLSAVSDRSSIDRASLAYLVPILLIELCSSFIVFLLNCLYLITKCCSNNLFDPGDQLNICCRRRTLWRISTMTCFKFYCYHEHPQAILLTRLFILFLSFFLRFIAFVLGASCASRYNPRAVAYTVTSSLSLPSSTMTLVTETAHFFRLWTYSPNNQYNTPGYQTYRSHLRFIPYGIVNDQQTTEWNASLCDLTNCESESLHHLLLYHSLAVPRQIPVINDNQIVIAFYQTTKNDAYKIARDGFTVTGPRTLTLAPDVYFTISIERSRHRNGAIICARINVGRVVTLKGLNMVPLESFSVHATDSVYHQPSGKIQIRTAKQIDKWIITIRDQTEDRFDAGMYKGCI</sequence>
<dbReference type="AlphaFoldDB" id="A0A815ML59"/>
<dbReference type="EMBL" id="CAJNOK010007926">
    <property type="protein sequence ID" value="CAF1048782.1"/>
    <property type="molecule type" value="Genomic_DNA"/>
</dbReference>
<dbReference type="EMBL" id="CAJNOQ010018280">
    <property type="protein sequence ID" value="CAF1424210.1"/>
    <property type="molecule type" value="Genomic_DNA"/>
</dbReference>
<keyword evidence="1" id="KW-0472">Membrane</keyword>
<keyword evidence="6" id="KW-1185">Reference proteome</keyword>
<accession>A0A815ML59</accession>
<dbReference type="Proteomes" id="UP000663829">
    <property type="component" value="Unassembled WGS sequence"/>
</dbReference>
<feature type="transmembrane region" description="Helical" evidence="1">
    <location>
        <begin position="133"/>
        <end position="151"/>
    </location>
</feature>
<gene>
    <name evidence="3" type="ORF">GPM918_LOCUS33797</name>
    <name evidence="2" type="ORF">OVA965_LOCUS16858</name>
    <name evidence="5" type="ORF">SRO942_LOCUS34485</name>
    <name evidence="4" type="ORF">TMI583_LOCUS16867</name>
</gene>
<comment type="caution">
    <text evidence="3">The sequence shown here is derived from an EMBL/GenBank/DDBJ whole genome shotgun (WGS) entry which is preliminary data.</text>
</comment>
<dbReference type="Proteomes" id="UP000677228">
    <property type="component" value="Unassembled WGS sequence"/>
</dbReference>
<evidence type="ECO:0000256" key="1">
    <source>
        <dbReference type="SAM" id="Phobius"/>
    </source>
</evidence>
<dbReference type="Proteomes" id="UP000682733">
    <property type="component" value="Unassembled WGS sequence"/>
</dbReference>